<feature type="domain" description="C2H2-type" evidence="16">
    <location>
        <begin position="54"/>
        <end position="78"/>
    </location>
</feature>
<evidence type="ECO:0000313" key="17">
    <source>
        <dbReference type="EMBL" id="EMD33859.1"/>
    </source>
</evidence>
<evidence type="ECO:0000256" key="3">
    <source>
        <dbReference type="ARBA" id="ARBA00022473"/>
    </source>
</evidence>
<evidence type="ECO:0000256" key="4">
    <source>
        <dbReference type="ARBA" id="ARBA00022491"/>
    </source>
</evidence>
<dbReference type="STRING" id="914234.M2PDI2"/>
<accession>M2PDI2</accession>
<keyword evidence="14" id="KW-0539">Nucleus</keyword>
<reference evidence="17 18" key="1">
    <citation type="journal article" date="2012" name="Proc. Natl. Acad. Sci. U.S.A.">
        <title>Comparative genomics of Ceriporiopsis subvermispora and Phanerochaete chrysosporium provide insight into selective ligninolysis.</title>
        <authorList>
            <person name="Fernandez-Fueyo E."/>
            <person name="Ruiz-Duenas F.J."/>
            <person name="Ferreira P."/>
            <person name="Floudas D."/>
            <person name="Hibbett D.S."/>
            <person name="Canessa P."/>
            <person name="Larrondo L.F."/>
            <person name="James T.Y."/>
            <person name="Seelenfreund D."/>
            <person name="Lobos S."/>
            <person name="Polanco R."/>
            <person name="Tello M."/>
            <person name="Honda Y."/>
            <person name="Watanabe T."/>
            <person name="Watanabe T."/>
            <person name="Ryu J.S."/>
            <person name="Kubicek C.P."/>
            <person name="Schmoll M."/>
            <person name="Gaskell J."/>
            <person name="Hammel K.E."/>
            <person name="St John F.J."/>
            <person name="Vanden Wymelenberg A."/>
            <person name="Sabat G."/>
            <person name="Splinter BonDurant S."/>
            <person name="Syed K."/>
            <person name="Yadav J.S."/>
            <person name="Doddapaneni H."/>
            <person name="Subramanian V."/>
            <person name="Lavin J.L."/>
            <person name="Oguiza J.A."/>
            <person name="Perez G."/>
            <person name="Pisabarro A.G."/>
            <person name="Ramirez L."/>
            <person name="Santoyo F."/>
            <person name="Master E."/>
            <person name="Coutinho P.M."/>
            <person name="Henrissat B."/>
            <person name="Lombard V."/>
            <person name="Magnuson J.K."/>
            <person name="Kuees U."/>
            <person name="Hori C."/>
            <person name="Igarashi K."/>
            <person name="Samejima M."/>
            <person name="Held B.W."/>
            <person name="Barry K.W."/>
            <person name="LaButti K.M."/>
            <person name="Lapidus A."/>
            <person name="Lindquist E.A."/>
            <person name="Lucas S.M."/>
            <person name="Riley R."/>
            <person name="Salamov A.A."/>
            <person name="Hoffmeister D."/>
            <person name="Schwenk D."/>
            <person name="Hadar Y."/>
            <person name="Yarden O."/>
            <person name="de Vries R.P."/>
            <person name="Wiebenga A."/>
            <person name="Stenlid J."/>
            <person name="Eastwood D."/>
            <person name="Grigoriev I.V."/>
            <person name="Berka R.M."/>
            <person name="Blanchette R.A."/>
            <person name="Kersten P."/>
            <person name="Martinez A.T."/>
            <person name="Vicuna R."/>
            <person name="Cullen D."/>
        </authorList>
    </citation>
    <scope>NUCLEOTIDE SEQUENCE [LARGE SCALE GENOMIC DNA]</scope>
    <source>
        <strain evidence="17 18">B</strain>
    </source>
</reference>
<dbReference type="HOGENOM" id="CLU_075838_1_1_1"/>
<gene>
    <name evidence="17" type="ORF">CERSUDRAFT_159098</name>
</gene>
<dbReference type="GO" id="GO:0008270">
    <property type="term" value="F:zinc ion binding"/>
    <property type="evidence" value="ECO:0007669"/>
    <property type="project" value="UniProtKB-KW"/>
</dbReference>
<organism evidence="17 18">
    <name type="scientific">Ceriporiopsis subvermispora (strain B)</name>
    <name type="common">White-rot fungus</name>
    <name type="synonym">Gelatoporia subvermispora</name>
    <dbReference type="NCBI Taxonomy" id="914234"/>
    <lineage>
        <taxon>Eukaryota</taxon>
        <taxon>Fungi</taxon>
        <taxon>Dikarya</taxon>
        <taxon>Basidiomycota</taxon>
        <taxon>Agaricomycotina</taxon>
        <taxon>Agaricomycetes</taxon>
        <taxon>Polyporales</taxon>
        <taxon>Gelatoporiaceae</taxon>
        <taxon>Gelatoporia</taxon>
    </lineage>
</organism>
<keyword evidence="10" id="KW-0805">Transcription regulation</keyword>
<proteinExistence type="inferred from homology"/>
<keyword evidence="18" id="KW-1185">Reference proteome</keyword>
<keyword evidence="13" id="KW-0804">Transcription</keyword>
<dbReference type="Pfam" id="PF12874">
    <property type="entry name" value="zf-met"/>
    <property type="match status" value="1"/>
</dbReference>
<keyword evidence="5" id="KW-0479">Metal-binding</keyword>
<evidence type="ECO:0000256" key="7">
    <source>
        <dbReference type="ARBA" id="ARBA00022771"/>
    </source>
</evidence>
<keyword evidence="8" id="KW-0221">Differentiation</keyword>
<dbReference type="Proteomes" id="UP000016930">
    <property type="component" value="Unassembled WGS sequence"/>
</dbReference>
<evidence type="ECO:0000256" key="10">
    <source>
        <dbReference type="ARBA" id="ARBA00023015"/>
    </source>
</evidence>
<dbReference type="PANTHER" id="PTHR24379">
    <property type="entry name" value="KRAB AND ZINC FINGER DOMAIN-CONTAINING"/>
    <property type="match status" value="1"/>
</dbReference>
<evidence type="ECO:0000259" key="16">
    <source>
        <dbReference type="PROSITE" id="PS50157"/>
    </source>
</evidence>
<evidence type="ECO:0000256" key="9">
    <source>
        <dbReference type="ARBA" id="ARBA00022833"/>
    </source>
</evidence>
<keyword evidence="4" id="KW-0678">Repressor</keyword>
<keyword evidence="11" id="KW-0238">DNA-binding</keyword>
<dbReference type="PANTHER" id="PTHR24379:SF128">
    <property type="entry name" value="C2H2-TYPE DOMAIN-CONTAINING PROTEIN"/>
    <property type="match status" value="1"/>
</dbReference>
<keyword evidence="3" id="KW-0217">Developmental protein</keyword>
<evidence type="ECO:0000256" key="15">
    <source>
        <dbReference type="PROSITE-ProRule" id="PRU00042"/>
    </source>
</evidence>
<evidence type="ECO:0000256" key="14">
    <source>
        <dbReference type="ARBA" id="ARBA00023242"/>
    </source>
</evidence>
<keyword evidence="7 15" id="KW-0863">Zinc-finger</keyword>
<evidence type="ECO:0000313" key="18">
    <source>
        <dbReference type="Proteomes" id="UP000016930"/>
    </source>
</evidence>
<dbReference type="SMART" id="SM00355">
    <property type="entry name" value="ZnF_C2H2"/>
    <property type="match status" value="6"/>
</dbReference>
<evidence type="ECO:0000256" key="11">
    <source>
        <dbReference type="ARBA" id="ARBA00023125"/>
    </source>
</evidence>
<protein>
    <recommendedName>
        <fullName evidence="16">C2H2-type domain-containing protein</fullName>
    </recommendedName>
</protein>
<dbReference type="EMBL" id="KB445804">
    <property type="protein sequence ID" value="EMD33859.1"/>
    <property type="molecule type" value="Genomic_DNA"/>
</dbReference>
<evidence type="ECO:0000256" key="5">
    <source>
        <dbReference type="ARBA" id="ARBA00022723"/>
    </source>
</evidence>
<dbReference type="OrthoDB" id="6077919at2759"/>
<evidence type="ECO:0000256" key="12">
    <source>
        <dbReference type="ARBA" id="ARBA00023159"/>
    </source>
</evidence>
<keyword evidence="12" id="KW-0010">Activator</keyword>
<evidence type="ECO:0000256" key="1">
    <source>
        <dbReference type="ARBA" id="ARBA00004123"/>
    </source>
</evidence>
<dbReference type="InterPro" id="IPR013087">
    <property type="entry name" value="Znf_C2H2_type"/>
</dbReference>
<dbReference type="PROSITE" id="PS00028">
    <property type="entry name" value="ZINC_FINGER_C2H2_1"/>
    <property type="match status" value="3"/>
</dbReference>
<keyword evidence="6" id="KW-0677">Repeat</keyword>
<evidence type="ECO:0000256" key="6">
    <source>
        <dbReference type="ARBA" id="ARBA00022737"/>
    </source>
</evidence>
<dbReference type="PROSITE" id="PS50157">
    <property type="entry name" value="ZINC_FINGER_C2H2_2"/>
    <property type="match status" value="1"/>
</dbReference>
<evidence type="ECO:0000256" key="2">
    <source>
        <dbReference type="ARBA" id="ARBA00006991"/>
    </source>
</evidence>
<comment type="similarity">
    <text evidence="2">Belongs to the krueppel C2H2-type zinc-finger protein family.</text>
</comment>
<comment type="subcellular location">
    <subcellularLocation>
        <location evidence="1">Nucleus</location>
    </subcellularLocation>
</comment>
<keyword evidence="9" id="KW-0862">Zinc</keyword>
<evidence type="ECO:0000256" key="8">
    <source>
        <dbReference type="ARBA" id="ARBA00022782"/>
    </source>
</evidence>
<sequence length="257" mass="30235">MPYCERCERSFRDQHALDQHKATSSYHFYCRDCNRDLKNWIGLKEHYVQSPHHHYCQRCEDQFDSEDELIDHYKEVHAYCGLCRKVLKNERGLHEHNRQVHSNLYCVPCKDMFRDENSWRIHTKYTHSPKKYECPAPFCPKACVDLQDLMCHWECGSCDMSRIALKAIRQATAQGGNDSETRLRIRKAAMAVRLFGLEREDYMCARNVGGCDARFMSRGAFSQHLEHGDCQARRREKSELELMAMDLHVGIARLQLS</sequence>
<evidence type="ECO:0000256" key="13">
    <source>
        <dbReference type="ARBA" id="ARBA00023163"/>
    </source>
</evidence>
<name>M2PDI2_CERS8</name>
<dbReference type="AlphaFoldDB" id="M2PDI2"/>